<dbReference type="CDD" id="cd04733">
    <property type="entry name" value="OYE_like_2_FMN"/>
    <property type="match status" value="1"/>
</dbReference>
<name>A0ABP6CUP6_9ACTN</name>
<dbReference type="InterPro" id="IPR051799">
    <property type="entry name" value="NADH_flavin_oxidoreductase"/>
</dbReference>
<dbReference type="Proteomes" id="UP001501509">
    <property type="component" value="Unassembled WGS sequence"/>
</dbReference>
<dbReference type="PANTHER" id="PTHR43656">
    <property type="entry name" value="BINDING OXIDOREDUCTASE, PUTATIVE (AFU_ORTHOLOGUE AFUA_2G08260)-RELATED"/>
    <property type="match status" value="1"/>
</dbReference>
<dbReference type="InterPro" id="IPR001155">
    <property type="entry name" value="OxRdtase_FMN_N"/>
</dbReference>
<protein>
    <submittedName>
        <fullName evidence="4">NADH:flavin oxidoreductase/NADH oxidase family protein</fullName>
    </submittedName>
</protein>
<dbReference type="Pfam" id="PF00724">
    <property type="entry name" value="Oxidored_FMN"/>
    <property type="match status" value="1"/>
</dbReference>
<dbReference type="RefSeq" id="WP_344546796.1">
    <property type="nucleotide sequence ID" value="NZ_BAAATD010000011.1"/>
</dbReference>
<dbReference type="SUPFAM" id="SSF51395">
    <property type="entry name" value="FMN-linked oxidoreductases"/>
    <property type="match status" value="1"/>
</dbReference>
<comment type="caution">
    <text evidence="4">The sequence shown here is derived from an EMBL/GenBank/DDBJ whole genome shotgun (WGS) entry which is preliminary data.</text>
</comment>
<evidence type="ECO:0000256" key="2">
    <source>
        <dbReference type="ARBA" id="ARBA00023002"/>
    </source>
</evidence>
<keyword evidence="5" id="KW-1185">Reference proteome</keyword>
<feature type="domain" description="NADH:flavin oxidoreductase/NADH oxidase N-terminal" evidence="3">
    <location>
        <begin position="7"/>
        <end position="335"/>
    </location>
</feature>
<dbReference type="PANTHER" id="PTHR43656:SF2">
    <property type="entry name" value="BINDING OXIDOREDUCTASE, PUTATIVE (AFU_ORTHOLOGUE AFUA_2G08260)-RELATED"/>
    <property type="match status" value="1"/>
</dbReference>
<organism evidence="4 5">
    <name type="scientific">Actinomadura fulvescens</name>
    <dbReference type="NCBI Taxonomy" id="46160"/>
    <lineage>
        <taxon>Bacteria</taxon>
        <taxon>Bacillati</taxon>
        <taxon>Actinomycetota</taxon>
        <taxon>Actinomycetes</taxon>
        <taxon>Streptosporangiales</taxon>
        <taxon>Thermomonosporaceae</taxon>
        <taxon>Actinomadura</taxon>
    </lineage>
</organism>
<dbReference type="InterPro" id="IPR013785">
    <property type="entry name" value="Aldolase_TIM"/>
</dbReference>
<reference evidence="5" key="1">
    <citation type="journal article" date="2019" name="Int. J. Syst. Evol. Microbiol.">
        <title>The Global Catalogue of Microorganisms (GCM) 10K type strain sequencing project: providing services to taxonomists for standard genome sequencing and annotation.</title>
        <authorList>
            <consortium name="The Broad Institute Genomics Platform"/>
            <consortium name="The Broad Institute Genome Sequencing Center for Infectious Disease"/>
            <person name="Wu L."/>
            <person name="Ma J."/>
        </authorList>
    </citation>
    <scope>NUCLEOTIDE SEQUENCE [LARGE SCALE GENOMIC DNA]</scope>
    <source>
        <strain evidence="5">JCM 6833</strain>
    </source>
</reference>
<evidence type="ECO:0000313" key="5">
    <source>
        <dbReference type="Proteomes" id="UP001501509"/>
    </source>
</evidence>
<accession>A0ABP6CUP6</accession>
<evidence type="ECO:0000313" key="4">
    <source>
        <dbReference type="EMBL" id="GAA2623945.1"/>
    </source>
</evidence>
<evidence type="ECO:0000259" key="3">
    <source>
        <dbReference type="Pfam" id="PF00724"/>
    </source>
</evidence>
<keyword evidence="2" id="KW-0560">Oxidoreductase</keyword>
<gene>
    <name evidence="4" type="ORF">GCM10010411_70330</name>
</gene>
<keyword evidence="1" id="KW-0285">Flavoprotein</keyword>
<sequence length="403" mass="43351">MSVLAKPLELPCGAVLRNRLAKAALSEQLATRANAPTDDLVRLYGRWAGSGASLLMTGNVAVDRTALSEPLNVSVEDERDLPGLRTWAAAAGSGGAEVWMQINHAGRQSPRYLSRRPVAPSPVAVRGLGGAFARPRELTHAEIEGLIARFATTAGIAVRAGFTGVQIHAAHGYLISQFLSPLTNRRDDAWGGDPRRRRRFLVEVVRAVRSTTGGHVPVSVKLNSADFQRGGLTWEESMEVAGVLGAEGVDLLEISGGTYESPALLTGDVRGSTRAREAYFLDFAERVRARTSVPLMLTGGFRTKAAMEEAVTSGAVDLIGLGRPMALAPDLPARLLAGDGVSSGVTPRRVGIRRLDGMSELAWHTEQLWRMGRGQDPDPGRHPVRSMLRYTAVSGLDAFRRRR</sequence>
<evidence type="ECO:0000256" key="1">
    <source>
        <dbReference type="ARBA" id="ARBA00022630"/>
    </source>
</evidence>
<dbReference type="Gene3D" id="3.20.20.70">
    <property type="entry name" value="Aldolase class I"/>
    <property type="match status" value="1"/>
</dbReference>
<dbReference type="EMBL" id="BAAATD010000011">
    <property type="protein sequence ID" value="GAA2623945.1"/>
    <property type="molecule type" value="Genomic_DNA"/>
</dbReference>
<proteinExistence type="predicted"/>